<feature type="signal peptide" evidence="1">
    <location>
        <begin position="1"/>
        <end position="24"/>
    </location>
</feature>
<reference evidence="3 4" key="1">
    <citation type="journal article" date="2013" name="Genome Announc.">
        <title>Genome Sequence of Thalassolituus oleivorans MIL-1 (DSM 14913T).</title>
        <authorList>
            <person name="Golyshin P.N."/>
            <person name="Werner J."/>
            <person name="Chernikova T.N."/>
            <person name="Tran H."/>
            <person name="Ferrer M."/>
            <person name="Yakimov M.M."/>
            <person name="Teeling H."/>
            <person name="Golyshina O.V."/>
        </authorList>
    </citation>
    <scope>NUCLEOTIDE SEQUENCE [LARGE SCALE GENOMIC DNA]</scope>
    <source>
        <strain evidence="3 4">MIL-1</strain>
    </source>
</reference>
<feature type="chain" id="PRO_5004065317" description="Lipoprotein LPP20-like domain-containing protein" evidence="1">
    <location>
        <begin position="25"/>
        <end position="354"/>
    </location>
</feature>
<evidence type="ECO:0000313" key="3">
    <source>
        <dbReference type="EMBL" id="CCU70545.1"/>
    </source>
</evidence>
<evidence type="ECO:0000313" key="4">
    <source>
        <dbReference type="Proteomes" id="UP000011866"/>
    </source>
</evidence>
<evidence type="ECO:0000256" key="1">
    <source>
        <dbReference type="SAM" id="SignalP"/>
    </source>
</evidence>
<name>M5DLC1_9GAMM</name>
<keyword evidence="4" id="KW-1185">Reference proteome</keyword>
<dbReference type="HOGENOM" id="CLU_068211_0_0_6"/>
<dbReference type="AlphaFoldDB" id="M5DLC1"/>
<sequence>MTLPHPVKCHALCMALAVSGLLLNGCATNKSDTSVVPEDHIQANSLPAWTTQPPQRSGMAYGIGSMEIYGNPTQAVQRAGELARADLVSQLKVTVSGQNTNDTTEFRLNGESSRVQQTLSQVVKSQIPKAELDEVAIVKTYVDDKYAYALAELDRVAAAARIKQQISDVEVKLNAMAATPLANGSRLKQLQQRLPALSEFAMRAQLADQYALISPERRRPALNAGLAAYRDAILNALKELQVHLVLLDDGARIMRGGLIEALTTQGLRLNDSADADLTFEVSAQLDTREQEGNQYVFANSRVILRDDQGKVISTFSKQAKGVSGIKQLALQKASEKVADLLADELAQSLVTRLR</sequence>
<keyword evidence="1" id="KW-0732">Signal</keyword>
<dbReference type="eggNOG" id="ENOG50336XR">
    <property type="taxonomic scope" value="Bacteria"/>
</dbReference>
<dbReference type="EMBL" id="HF680312">
    <property type="protein sequence ID" value="CCU70545.1"/>
    <property type="molecule type" value="Genomic_DNA"/>
</dbReference>
<evidence type="ECO:0000259" key="2">
    <source>
        <dbReference type="Pfam" id="PF02169"/>
    </source>
</evidence>
<accession>M5DLC1</accession>
<dbReference type="GeneID" id="79175112"/>
<dbReference type="RefSeq" id="WP_015485290.1">
    <property type="nucleotide sequence ID" value="NC_020888.1"/>
</dbReference>
<protein>
    <recommendedName>
        <fullName evidence="2">Lipoprotein LPP20-like domain-containing protein</fullName>
    </recommendedName>
</protein>
<dbReference type="PATRIC" id="fig|1298593.3.peg.94"/>
<dbReference type="Pfam" id="PF02169">
    <property type="entry name" value="LPP20"/>
    <property type="match status" value="1"/>
</dbReference>
<proteinExistence type="predicted"/>
<dbReference type="InterPro" id="IPR024952">
    <property type="entry name" value="LPP20-like_dom"/>
</dbReference>
<gene>
    <name evidence="3" type="ORF">TOL_0096</name>
</gene>
<dbReference type="Proteomes" id="UP000011866">
    <property type="component" value="Chromosome"/>
</dbReference>
<dbReference type="STRING" id="187493.CN03_01075"/>
<dbReference type="KEGG" id="tol:TOL_0096"/>
<organism evidence="3 4">
    <name type="scientific">Thalassolituus oleivorans MIL-1</name>
    <dbReference type="NCBI Taxonomy" id="1298593"/>
    <lineage>
        <taxon>Bacteria</taxon>
        <taxon>Pseudomonadati</taxon>
        <taxon>Pseudomonadota</taxon>
        <taxon>Gammaproteobacteria</taxon>
        <taxon>Oceanospirillales</taxon>
        <taxon>Oceanospirillaceae</taxon>
        <taxon>Thalassolituus</taxon>
    </lineage>
</organism>
<feature type="domain" description="Lipoprotein LPP20-like" evidence="2">
    <location>
        <begin position="47"/>
        <end position="154"/>
    </location>
</feature>
<dbReference type="Gene3D" id="3.10.28.20">
    <property type="entry name" value="Acetamidase/Formamidase-like domains"/>
    <property type="match status" value="1"/>
</dbReference>